<dbReference type="AlphaFoldDB" id="A0A328WJR2"/>
<sequence length="238" mass="26004">MKTIYLRFLLLFLFAACTPEEKDIVEEPVLNSHVSRANVSPSNPFNPYDEVGAVYGDLMAIYYDKDSVVTELDSLLHSVETIAFSLPAFSTVSSTYVSPTVSAIDSILAAPNDRLAACIMDSSLSLAAQLRLTAFANTALVYALDSSEYHVFYDHATAFELEVQSDFGYTAFDKQVLLTSSAIFRYTVYAKKKKPKKNTDPEWDLMVGNFTGAIEGAKVGKGTAVVFALVTGIAENDL</sequence>
<evidence type="ECO:0000313" key="1">
    <source>
        <dbReference type="EMBL" id="RAR46463.1"/>
    </source>
</evidence>
<keyword evidence="2" id="KW-1185">Reference proteome</keyword>
<evidence type="ECO:0000313" key="2">
    <source>
        <dbReference type="Proteomes" id="UP000249518"/>
    </source>
</evidence>
<dbReference type="Proteomes" id="UP000249518">
    <property type="component" value="Unassembled WGS sequence"/>
</dbReference>
<dbReference type="EMBL" id="QLSV01000019">
    <property type="protein sequence ID" value="RAR46463.1"/>
    <property type="molecule type" value="Genomic_DNA"/>
</dbReference>
<dbReference type="RefSeq" id="WP_112087333.1">
    <property type="nucleotide sequence ID" value="NZ_QLSV01000019.1"/>
</dbReference>
<comment type="caution">
    <text evidence="1">The sequence shown here is derived from an EMBL/GenBank/DDBJ whole genome shotgun (WGS) entry which is preliminary data.</text>
</comment>
<gene>
    <name evidence="1" type="ORF">B0I10_11922</name>
</gene>
<name>A0A328WJR2_9FLAO</name>
<proteinExistence type="predicted"/>
<protein>
    <submittedName>
        <fullName evidence="1">Uncharacterized protein</fullName>
    </submittedName>
</protein>
<dbReference type="OrthoDB" id="646079at2"/>
<accession>A0A328WJR2</accession>
<organism evidence="1 2">
    <name type="scientific">Flavobacterium lacus</name>
    <dbReference type="NCBI Taxonomy" id="1353778"/>
    <lineage>
        <taxon>Bacteria</taxon>
        <taxon>Pseudomonadati</taxon>
        <taxon>Bacteroidota</taxon>
        <taxon>Flavobacteriia</taxon>
        <taxon>Flavobacteriales</taxon>
        <taxon>Flavobacteriaceae</taxon>
        <taxon>Flavobacterium</taxon>
    </lineage>
</organism>
<reference evidence="1 2" key="1">
    <citation type="submission" date="2018-06" db="EMBL/GenBank/DDBJ databases">
        <title>Genomic Encyclopedia of Type Strains, Phase III (KMG-III): the genomes of soil and plant-associated and newly described type strains.</title>
        <authorList>
            <person name="Whitman W."/>
        </authorList>
    </citation>
    <scope>NUCLEOTIDE SEQUENCE [LARGE SCALE GENOMIC DNA]</scope>
    <source>
        <strain evidence="1 2">CGMCC 1.12504</strain>
    </source>
</reference>